<protein>
    <submittedName>
        <fullName evidence="1">Uncharacterized protein</fullName>
    </submittedName>
</protein>
<organism evidence="1 2">
    <name type="scientific">Plakobranchus ocellatus</name>
    <dbReference type="NCBI Taxonomy" id="259542"/>
    <lineage>
        <taxon>Eukaryota</taxon>
        <taxon>Metazoa</taxon>
        <taxon>Spiralia</taxon>
        <taxon>Lophotrochozoa</taxon>
        <taxon>Mollusca</taxon>
        <taxon>Gastropoda</taxon>
        <taxon>Heterobranchia</taxon>
        <taxon>Euthyneura</taxon>
        <taxon>Panpulmonata</taxon>
        <taxon>Sacoglossa</taxon>
        <taxon>Placobranchoidea</taxon>
        <taxon>Plakobranchidae</taxon>
        <taxon>Plakobranchus</taxon>
    </lineage>
</organism>
<proteinExistence type="predicted"/>
<dbReference type="EMBL" id="BLXT01001211">
    <property type="protein sequence ID" value="GFN83701.1"/>
    <property type="molecule type" value="Genomic_DNA"/>
</dbReference>
<comment type="caution">
    <text evidence="1">The sequence shown here is derived from an EMBL/GenBank/DDBJ whole genome shotgun (WGS) entry which is preliminary data.</text>
</comment>
<evidence type="ECO:0000313" key="1">
    <source>
        <dbReference type="EMBL" id="GFN83701.1"/>
    </source>
</evidence>
<gene>
    <name evidence="1" type="ORF">PoB_001020700</name>
</gene>
<sequence>MISGFQPLHQARAPTEELEPTIEGSLQIRGLGSLFTVLQTRPSLFSRSEASLGINYSFFSKLTDKLVDCKTHLRLNVPPTSVRFIFHNTVGIKD</sequence>
<dbReference type="Proteomes" id="UP000735302">
    <property type="component" value="Unassembled WGS sequence"/>
</dbReference>
<reference evidence="1 2" key="1">
    <citation type="journal article" date="2021" name="Elife">
        <title>Chloroplast acquisition without the gene transfer in kleptoplastic sea slugs, Plakobranchus ocellatus.</title>
        <authorList>
            <person name="Maeda T."/>
            <person name="Takahashi S."/>
            <person name="Yoshida T."/>
            <person name="Shimamura S."/>
            <person name="Takaki Y."/>
            <person name="Nagai Y."/>
            <person name="Toyoda A."/>
            <person name="Suzuki Y."/>
            <person name="Arimoto A."/>
            <person name="Ishii H."/>
            <person name="Satoh N."/>
            <person name="Nishiyama T."/>
            <person name="Hasebe M."/>
            <person name="Maruyama T."/>
            <person name="Minagawa J."/>
            <person name="Obokata J."/>
            <person name="Shigenobu S."/>
        </authorList>
    </citation>
    <scope>NUCLEOTIDE SEQUENCE [LARGE SCALE GENOMIC DNA]</scope>
</reference>
<evidence type="ECO:0000313" key="2">
    <source>
        <dbReference type="Proteomes" id="UP000735302"/>
    </source>
</evidence>
<dbReference type="AlphaFoldDB" id="A0AAV3YLB0"/>
<keyword evidence="2" id="KW-1185">Reference proteome</keyword>
<name>A0AAV3YLB0_9GAST</name>
<accession>A0AAV3YLB0</accession>